<dbReference type="AlphaFoldDB" id="A0A3E2NDU3"/>
<proteinExistence type="predicted"/>
<comment type="caution">
    <text evidence="2">The sequence shown here is derived from an EMBL/GenBank/DDBJ whole genome shotgun (WGS) entry which is preliminary data.</text>
</comment>
<sequence length="80" mass="9809">MWINYRRLTYIETSNCMNEVKSYCMRVENIYPIYKSNRDREKSVQKIYEELQLIFYHKSQSEKNCSLIEKEQTVDEKKGN</sequence>
<gene>
    <name evidence="2" type="ORF">DS742_10665</name>
    <name evidence="1" type="ORF">LAD12857_18250</name>
</gene>
<name>A0A3E2NDU3_9FIRM</name>
<keyword evidence="4" id="KW-1185">Reference proteome</keyword>
<evidence type="ECO:0000313" key="4">
    <source>
        <dbReference type="Proteomes" id="UP001419084"/>
    </source>
</evidence>
<evidence type="ECO:0000313" key="2">
    <source>
        <dbReference type="EMBL" id="RFZ79051.1"/>
    </source>
</evidence>
<dbReference type="EMBL" id="QOHO01000029">
    <property type="protein sequence ID" value="RFZ79051.1"/>
    <property type="molecule type" value="Genomic_DNA"/>
</dbReference>
<dbReference type="Proteomes" id="UP001419084">
    <property type="component" value="Unassembled WGS sequence"/>
</dbReference>
<reference evidence="1 4" key="2">
    <citation type="journal article" date="2024" name="Int. J. Syst. Evol. Microbiol.">
        <title>Lacrimispora brassicae sp. nov. isolated from fermented cabbage, and proposal of Clostridium indicum Gundawar et al. 2019 and Clostridium methoxybenzovorans Mechichi et al. 1999 as heterotypic synonyms of Lacrimispora amygdalina (Parshina et al. 2003) Haas and Blanchard 2020 and Lacrimispora indolis (McClung and McCoy 1957) Haas and Blanchard 2020, respectively.</title>
        <authorList>
            <person name="Kobayashi H."/>
            <person name="Tanizawa Y."/>
            <person name="Sakamoto M."/>
            <person name="Ohkuma M."/>
            <person name="Tohno M."/>
        </authorList>
    </citation>
    <scope>NUCLEOTIDE SEQUENCE [LARGE SCALE GENOMIC DNA]</scope>
    <source>
        <strain evidence="1 4">DSM 12857</strain>
    </source>
</reference>
<protein>
    <submittedName>
        <fullName evidence="2">Uncharacterized protein</fullName>
    </submittedName>
</protein>
<dbReference type="EMBL" id="BRPJ01000032">
    <property type="protein sequence ID" value="GLB29902.1"/>
    <property type="molecule type" value="Genomic_DNA"/>
</dbReference>
<organism evidence="2 3">
    <name type="scientific">Lacrimispora amygdalina</name>
    <dbReference type="NCBI Taxonomy" id="253257"/>
    <lineage>
        <taxon>Bacteria</taxon>
        <taxon>Bacillati</taxon>
        <taxon>Bacillota</taxon>
        <taxon>Clostridia</taxon>
        <taxon>Lachnospirales</taxon>
        <taxon>Lachnospiraceae</taxon>
        <taxon>Lacrimispora</taxon>
    </lineage>
</organism>
<accession>A0A3E2NDU3</accession>
<reference evidence="2 3" key="1">
    <citation type="submission" date="2018-07" db="EMBL/GenBank/DDBJ databases">
        <title>New species, Clostridium PI-S10-A1B.</title>
        <authorList>
            <person name="Krishna G."/>
            <person name="Summeta K."/>
            <person name="Shikha S."/>
            <person name="Prabhu P.B."/>
            <person name="Suresh K."/>
        </authorList>
    </citation>
    <scope>NUCLEOTIDE SEQUENCE [LARGE SCALE GENOMIC DNA]</scope>
    <source>
        <strain evidence="2 3">PI-S10-A1B</strain>
    </source>
</reference>
<evidence type="ECO:0000313" key="1">
    <source>
        <dbReference type="EMBL" id="GLB29902.1"/>
    </source>
</evidence>
<dbReference type="Proteomes" id="UP000260680">
    <property type="component" value="Unassembled WGS sequence"/>
</dbReference>
<evidence type="ECO:0000313" key="3">
    <source>
        <dbReference type="Proteomes" id="UP000260680"/>
    </source>
</evidence>